<protein>
    <submittedName>
        <fullName evidence="2">Uncharacterized protein</fullName>
    </submittedName>
</protein>
<dbReference type="SUPFAM" id="SSF48019">
    <property type="entry name" value="post-AAA+ oligomerization domain-like"/>
    <property type="match status" value="1"/>
</dbReference>
<dbReference type="Proteomes" id="UP001055439">
    <property type="component" value="Chromosome 10"/>
</dbReference>
<dbReference type="GO" id="GO:0003689">
    <property type="term" value="F:DNA clamp loader activity"/>
    <property type="evidence" value="ECO:0007669"/>
    <property type="project" value="TreeGrafter"/>
</dbReference>
<reference evidence="2" key="1">
    <citation type="submission" date="2022-05" db="EMBL/GenBank/DDBJ databases">
        <title>The Musa troglodytarum L. genome provides insights into the mechanism of non-climacteric behaviour and enrichment of carotenoids.</title>
        <authorList>
            <person name="Wang J."/>
        </authorList>
    </citation>
    <scope>NUCLEOTIDE SEQUENCE</scope>
    <source>
        <tissue evidence="2">Leaf</tissue>
    </source>
</reference>
<dbReference type="GO" id="GO:0005634">
    <property type="term" value="C:nucleus"/>
    <property type="evidence" value="ECO:0007669"/>
    <property type="project" value="TreeGrafter"/>
</dbReference>
<sequence>MPFTFSSSSSSSSSTLLFNAIATMKGSFASFRRSSSEPAVSTSDDAGSMAPDSSAAHSSSLAEEPLRRSQGLLRFVLPSLGFSPGRHKALLDGAATATLSLGSPPAGHPGGSQISQSSTRGEEGGSRGEITSTSPTRKPSRESEPVPVHIPPVAVTAPAAADAIITVVEKKGSTTNSKAAASTGVIVERAYVWANKYRPNALNEFICNRDRALELRQMVNAHQFSHLIFEGPPGVGKKTMVLATLRDAFGPENLKMKTELTKFELKIIEVLEFIARQESIDLPHHMARRFAETSKHNLRQAIRSFEASWNSNYSLKENQDILTGWEDDIASIAKSIVDEQSPKQLYTIRGKLKNLIEYDVSPDFIFTTLIAELKKRLDDQLQAKIDDLYREYKNWDNMGFLDAIKHASSEHPKSSDSKRNVRYFMRIEEFIAKFMSLYKSATTKRRG</sequence>
<dbReference type="EMBL" id="CP097503">
    <property type="protein sequence ID" value="URD77808.1"/>
    <property type="molecule type" value="Genomic_DNA"/>
</dbReference>
<dbReference type="Gene3D" id="1.20.272.10">
    <property type="match status" value="1"/>
</dbReference>
<dbReference type="Gene3D" id="3.40.50.300">
    <property type="entry name" value="P-loop containing nucleotide triphosphate hydrolases"/>
    <property type="match status" value="1"/>
</dbReference>
<dbReference type="SUPFAM" id="SSF52540">
    <property type="entry name" value="P-loop containing nucleoside triphosphate hydrolases"/>
    <property type="match status" value="1"/>
</dbReference>
<feature type="compositionally biased region" description="Polar residues" evidence="1">
    <location>
        <begin position="32"/>
        <end position="45"/>
    </location>
</feature>
<dbReference type="AlphaFoldDB" id="A0A9E7EL32"/>
<evidence type="ECO:0000313" key="2">
    <source>
        <dbReference type="EMBL" id="URD77808.1"/>
    </source>
</evidence>
<feature type="compositionally biased region" description="Low complexity" evidence="1">
    <location>
        <begin position="48"/>
        <end position="62"/>
    </location>
</feature>
<dbReference type="InterPro" id="IPR027417">
    <property type="entry name" value="P-loop_NTPase"/>
</dbReference>
<dbReference type="GO" id="GO:0006261">
    <property type="term" value="P:DNA-templated DNA replication"/>
    <property type="evidence" value="ECO:0007669"/>
    <property type="project" value="TreeGrafter"/>
</dbReference>
<evidence type="ECO:0000313" key="3">
    <source>
        <dbReference type="Proteomes" id="UP001055439"/>
    </source>
</evidence>
<dbReference type="PANTHER" id="PTHR11669">
    <property type="entry name" value="REPLICATION FACTOR C / DNA POLYMERASE III GAMMA-TAU SUBUNIT"/>
    <property type="match status" value="1"/>
</dbReference>
<name>A0A9E7EL32_9LILI</name>
<dbReference type="GO" id="GO:0005663">
    <property type="term" value="C:DNA replication factor C complex"/>
    <property type="evidence" value="ECO:0007669"/>
    <property type="project" value="TreeGrafter"/>
</dbReference>
<dbReference type="FunFam" id="1.10.8.60:FF:000030">
    <property type="entry name" value="replication factor C subunit 3"/>
    <property type="match status" value="1"/>
</dbReference>
<gene>
    <name evidence="2" type="ORF">MUK42_03531</name>
</gene>
<organism evidence="2 3">
    <name type="scientific">Musa troglodytarum</name>
    <name type="common">fe'i banana</name>
    <dbReference type="NCBI Taxonomy" id="320322"/>
    <lineage>
        <taxon>Eukaryota</taxon>
        <taxon>Viridiplantae</taxon>
        <taxon>Streptophyta</taxon>
        <taxon>Embryophyta</taxon>
        <taxon>Tracheophyta</taxon>
        <taxon>Spermatophyta</taxon>
        <taxon>Magnoliopsida</taxon>
        <taxon>Liliopsida</taxon>
        <taxon>Zingiberales</taxon>
        <taxon>Musaceae</taxon>
        <taxon>Musa</taxon>
    </lineage>
</organism>
<keyword evidence="3" id="KW-1185">Reference proteome</keyword>
<dbReference type="GO" id="GO:0003677">
    <property type="term" value="F:DNA binding"/>
    <property type="evidence" value="ECO:0007669"/>
    <property type="project" value="InterPro"/>
</dbReference>
<feature type="region of interest" description="Disordered" evidence="1">
    <location>
        <begin position="100"/>
        <end position="152"/>
    </location>
</feature>
<proteinExistence type="predicted"/>
<evidence type="ECO:0000256" key="1">
    <source>
        <dbReference type="SAM" id="MobiDB-lite"/>
    </source>
</evidence>
<dbReference type="OrthoDB" id="761538at2759"/>
<feature type="region of interest" description="Disordered" evidence="1">
    <location>
        <begin position="30"/>
        <end position="64"/>
    </location>
</feature>
<dbReference type="PANTHER" id="PTHR11669:SF52">
    <property type="entry name" value="OS10G0574500 PROTEIN"/>
    <property type="match status" value="1"/>
</dbReference>
<dbReference type="GO" id="GO:0006281">
    <property type="term" value="P:DNA repair"/>
    <property type="evidence" value="ECO:0007669"/>
    <property type="project" value="TreeGrafter"/>
</dbReference>
<dbReference type="InterPro" id="IPR008921">
    <property type="entry name" value="DNA_pol3_clamp-load_cplx_C"/>
</dbReference>
<accession>A0A9E7EL32</accession>
<dbReference type="InterPro" id="IPR050238">
    <property type="entry name" value="DNA_Rep/Repair_Clamp_Loader"/>
</dbReference>